<dbReference type="GeneID" id="30022987"/>
<dbReference type="STRING" id="1081104.A0A167R0C9"/>
<accession>A0A167R0C9</accession>
<proteinExistence type="predicted"/>
<protein>
    <submittedName>
        <fullName evidence="2">Uncharacterized protein</fullName>
    </submittedName>
</protein>
<evidence type="ECO:0000313" key="3">
    <source>
        <dbReference type="Proteomes" id="UP000076744"/>
    </source>
</evidence>
<reference evidence="2 3" key="1">
    <citation type="journal article" date="2016" name="Genome Biol. Evol.">
        <title>Divergent and convergent evolution of fungal pathogenicity.</title>
        <authorList>
            <person name="Shang Y."/>
            <person name="Xiao G."/>
            <person name="Zheng P."/>
            <person name="Cen K."/>
            <person name="Zhan S."/>
            <person name="Wang C."/>
        </authorList>
    </citation>
    <scope>NUCLEOTIDE SEQUENCE [LARGE SCALE GENOMIC DNA]</scope>
    <source>
        <strain evidence="2 3">ARSEF 2679</strain>
    </source>
</reference>
<sequence>MAVEACGRSKEQRGEEPRAGVITTTDGSPLERPAQRLRDDDDDNDDDDDDEEATDTSLATPTESSALLGNSSNANGGGKYDPESGEPKKARDWDQLPAPGEASWGREVKMVLKSSPPLIITFFLQFSINATSVFAVGRLGLLPP</sequence>
<dbReference type="RefSeq" id="XP_018702339.1">
    <property type="nucleotide sequence ID" value="XM_018850299.1"/>
</dbReference>
<feature type="compositionally biased region" description="Low complexity" evidence="1">
    <location>
        <begin position="64"/>
        <end position="74"/>
    </location>
</feature>
<dbReference type="AlphaFoldDB" id="A0A167R0C9"/>
<evidence type="ECO:0000256" key="1">
    <source>
        <dbReference type="SAM" id="MobiDB-lite"/>
    </source>
</evidence>
<organism evidence="2 3">
    <name type="scientific">Cordyceps fumosorosea (strain ARSEF 2679)</name>
    <name type="common">Isaria fumosorosea</name>
    <dbReference type="NCBI Taxonomy" id="1081104"/>
    <lineage>
        <taxon>Eukaryota</taxon>
        <taxon>Fungi</taxon>
        <taxon>Dikarya</taxon>
        <taxon>Ascomycota</taxon>
        <taxon>Pezizomycotina</taxon>
        <taxon>Sordariomycetes</taxon>
        <taxon>Hypocreomycetidae</taxon>
        <taxon>Hypocreales</taxon>
        <taxon>Cordycipitaceae</taxon>
        <taxon>Cordyceps</taxon>
    </lineage>
</organism>
<feature type="compositionally biased region" description="Basic and acidic residues" evidence="1">
    <location>
        <begin position="80"/>
        <end position="94"/>
    </location>
</feature>
<feature type="region of interest" description="Disordered" evidence="1">
    <location>
        <begin position="1"/>
        <end position="105"/>
    </location>
</feature>
<comment type="caution">
    <text evidence="2">The sequence shown here is derived from an EMBL/GenBank/DDBJ whole genome shotgun (WGS) entry which is preliminary data.</text>
</comment>
<gene>
    <name evidence="2" type="ORF">ISF_06695</name>
</gene>
<keyword evidence="3" id="KW-1185">Reference proteome</keyword>
<dbReference type="EMBL" id="AZHB01000018">
    <property type="protein sequence ID" value="OAA58156.1"/>
    <property type="molecule type" value="Genomic_DNA"/>
</dbReference>
<dbReference type="Proteomes" id="UP000076744">
    <property type="component" value="Unassembled WGS sequence"/>
</dbReference>
<feature type="compositionally biased region" description="Acidic residues" evidence="1">
    <location>
        <begin position="40"/>
        <end position="54"/>
    </location>
</feature>
<feature type="compositionally biased region" description="Basic and acidic residues" evidence="1">
    <location>
        <begin position="7"/>
        <end position="18"/>
    </location>
</feature>
<evidence type="ECO:0000313" key="2">
    <source>
        <dbReference type="EMBL" id="OAA58156.1"/>
    </source>
</evidence>
<name>A0A167R0C9_CORFA</name>